<dbReference type="InterPro" id="IPR028082">
    <property type="entry name" value="Peripla_BP_I"/>
</dbReference>
<organism evidence="7 8">
    <name type="scientific">Butyricicoccus pullicaecorum</name>
    <dbReference type="NCBI Taxonomy" id="501571"/>
    <lineage>
        <taxon>Bacteria</taxon>
        <taxon>Bacillati</taxon>
        <taxon>Bacillota</taxon>
        <taxon>Clostridia</taxon>
        <taxon>Eubacteriales</taxon>
        <taxon>Butyricicoccaceae</taxon>
        <taxon>Butyricicoccus</taxon>
    </lineage>
</organism>
<evidence type="ECO:0000256" key="1">
    <source>
        <dbReference type="ARBA" id="ARBA00004196"/>
    </source>
</evidence>
<evidence type="ECO:0000259" key="6">
    <source>
        <dbReference type="Pfam" id="PF13407"/>
    </source>
</evidence>
<keyword evidence="3 5" id="KW-0732">Signal</keyword>
<dbReference type="PROSITE" id="PS51257">
    <property type="entry name" value="PROKAR_LIPOPROTEIN"/>
    <property type="match status" value="1"/>
</dbReference>
<evidence type="ECO:0000313" key="8">
    <source>
        <dbReference type="Proteomes" id="UP000195897"/>
    </source>
</evidence>
<comment type="similarity">
    <text evidence="2">Belongs to the bacterial solute-binding protein 2 family.</text>
</comment>
<evidence type="ECO:0000313" key="7">
    <source>
        <dbReference type="EMBL" id="OUP51683.1"/>
    </source>
</evidence>
<feature type="chain" id="PRO_5012079478" evidence="5">
    <location>
        <begin position="21"/>
        <end position="342"/>
    </location>
</feature>
<reference evidence="8" key="1">
    <citation type="submission" date="2017-04" db="EMBL/GenBank/DDBJ databases">
        <title>Function of individual gut microbiota members based on whole genome sequencing of pure cultures obtained from chicken caecum.</title>
        <authorList>
            <person name="Medvecky M."/>
            <person name="Cejkova D."/>
            <person name="Polansky O."/>
            <person name="Karasova D."/>
            <person name="Kubasova T."/>
            <person name="Cizek A."/>
            <person name="Rychlik I."/>
        </authorList>
    </citation>
    <scope>NUCLEOTIDE SEQUENCE [LARGE SCALE GENOMIC DNA]</scope>
    <source>
        <strain evidence="8">An180</strain>
    </source>
</reference>
<dbReference type="GO" id="GO:0030313">
    <property type="term" value="C:cell envelope"/>
    <property type="evidence" value="ECO:0007669"/>
    <property type="project" value="UniProtKB-SubCell"/>
</dbReference>
<dbReference type="Proteomes" id="UP000195897">
    <property type="component" value="Unassembled WGS sequence"/>
</dbReference>
<dbReference type="AlphaFoldDB" id="A0A1Y4L4H4"/>
<proteinExistence type="inferred from homology"/>
<protein>
    <submittedName>
        <fullName evidence="7">Ribose ABC transporter substrate-binding protein</fullName>
    </submittedName>
</protein>
<gene>
    <name evidence="7" type="ORF">B5F17_11905</name>
</gene>
<feature type="domain" description="Periplasmic binding protein" evidence="6">
    <location>
        <begin position="51"/>
        <end position="311"/>
    </location>
</feature>
<dbReference type="PANTHER" id="PTHR46847:SF1">
    <property type="entry name" value="D-ALLOSE-BINDING PERIPLASMIC PROTEIN-RELATED"/>
    <property type="match status" value="1"/>
</dbReference>
<comment type="caution">
    <text evidence="7">The sequence shown here is derived from an EMBL/GenBank/DDBJ whole genome shotgun (WGS) entry which is preliminary data.</text>
</comment>
<feature type="signal peptide" evidence="5">
    <location>
        <begin position="1"/>
        <end position="20"/>
    </location>
</feature>
<dbReference type="PANTHER" id="PTHR46847">
    <property type="entry name" value="D-ALLOSE-BINDING PERIPLASMIC PROTEIN-RELATED"/>
    <property type="match status" value="1"/>
</dbReference>
<dbReference type="Pfam" id="PF13407">
    <property type="entry name" value="Peripla_BP_4"/>
    <property type="match status" value="1"/>
</dbReference>
<comment type="subcellular location">
    <subcellularLocation>
        <location evidence="1">Cell envelope</location>
    </subcellularLocation>
</comment>
<dbReference type="InterPro" id="IPR025997">
    <property type="entry name" value="SBP_2_dom"/>
</dbReference>
<evidence type="ECO:0000256" key="5">
    <source>
        <dbReference type="SAM" id="SignalP"/>
    </source>
</evidence>
<evidence type="ECO:0000256" key="3">
    <source>
        <dbReference type="ARBA" id="ARBA00022729"/>
    </source>
</evidence>
<dbReference type="Gene3D" id="3.40.50.2300">
    <property type="match status" value="2"/>
</dbReference>
<dbReference type="RefSeq" id="WP_087374132.1">
    <property type="nucleotide sequence ID" value="NZ_NFKK01000018.1"/>
</dbReference>
<name>A0A1Y4L4H4_9FIRM</name>
<accession>A0A1Y4L4H4</accession>
<evidence type="ECO:0000256" key="2">
    <source>
        <dbReference type="ARBA" id="ARBA00007639"/>
    </source>
</evidence>
<sequence length="342" mass="35654">MKVKKLMAAALVGSMALSLAACGGTETTPEENTTGESTAESTEAGDGNYNISVILKTTASEYWGYVKAGAEAYGKDHPNVTVSVKGASSETAYEEQLNMIDTELNNASNDGFVIAPLQADMVANMIKGQTKPIAAVDTDIDAPEVFTFVGTGNEAAGKLGGAAAVEAAKAAGWEEIKAIEICGVQGDSTNEARKAGYMAGIEEAGGDFLEEETQYADATADKAVNCMEAIMQKFPDGIAIICANNDDMAMAAARTGKANPNYANTIYLGFDGIQAACESILKGELTMSVAQQGYEMGYKSVEAVVNKLDGATDIPDFIDSGADVVTPDNAQERMDTLKGYLA</sequence>
<dbReference type="GO" id="GO:0030246">
    <property type="term" value="F:carbohydrate binding"/>
    <property type="evidence" value="ECO:0007669"/>
    <property type="project" value="UniProtKB-ARBA"/>
</dbReference>
<feature type="region of interest" description="Disordered" evidence="4">
    <location>
        <begin position="23"/>
        <end position="44"/>
    </location>
</feature>
<dbReference type="CDD" id="cd01536">
    <property type="entry name" value="PBP1_ABC_sugar_binding-like"/>
    <property type="match status" value="1"/>
</dbReference>
<dbReference type="SUPFAM" id="SSF53822">
    <property type="entry name" value="Periplasmic binding protein-like I"/>
    <property type="match status" value="1"/>
</dbReference>
<dbReference type="EMBL" id="NFKK01000018">
    <property type="protein sequence ID" value="OUP51683.1"/>
    <property type="molecule type" value="Genomic_DNA"/>
</dbReference>
<evidence type="ECO:0000256" key="4">
    <source>
        <dbReference type="SAM" id="MobiDB-lite"/>
    </source>
</evidence>